<dbReference type="AlphaFoldDB" id="A0A212KMC3"/>
<gene>
    <name evidence="2" type="ORF">KL86APRO_30310</name>
</gene>
<proteinExistence type="predicted"/>
<name>A0A212KMC3_9PROT</name>
<evidence type="ECO:0000256" key="1">
    <source>
        <dbReference type="SAM" id="MobiDB-lite"/>
    </source>
</evidence>
<organism evidence="2">
    <name type="scientific">uncultured Alphaproteobacteria bacterium</name>
    <dbReference type="NCBI Taxonomy" id="91750"/>
    <lineage>
        <taxon>Bacteria</taxon>
        <taxon>Pseudomonadati</taxon>
        <taxon>Pseudomonadota</taxon>
        <taxon>Alphaproteobacteria</taxon>
        <taxon>environmental samples</taxon>
    </lineage>
</organism>
<evidence type="ECO:0008006" key="3">
    <source>
        <dbReference type="Google" id="ProtNLM"/>
    </source>
</evidence>
<dbReference type="EMBL" id="FLUO01000003">
    <property type="protein sequence ID" value="SBW12819.1"/>
    <property type="molecule type" value="Genomic_DNA"/>
</dbReference>
<evidence type="ECO:0000313" key="2">
    <source>
        <dbReference type="EMBL" id="SBW12819.1"/>
    </source>
</evidence>
<feature type="region of interest" description="Disordered" evidence="1">
    <location>
        <begin position="167"/>
        <end position="200"/>
    </location>
</feature>
<reference evidence="2" key="1">
    <citation type="submission" date="2016-04" db="EMBL/GenBank/DDBJ databases">
        <authorList>
            <person name="Evans L.H."/>
            <person name="Alamgir A."/>
            <person name="Owens N."/>
            <person name="Weber N.D."/>
            <person name="Virtaneva K."/>
            <person name="Barbian K."/>
            <person name="Babar A."/>
            <person name="Rosenke K."/>
        </authorList>
    </citation>
    <scope>NUCLEOTIDE SEQUENCE</scope>
    <source>
        <strain evidence="2">86</strain>
    </source>
</reference>
<accession>A0A212KMC3</accession>
<protein>
    <recommendedName>
        <fullName evidence="3">Peptidoglycan binding-like domain-containing protein</fullName>
    </recommendedName>
</protein>
<sequence length="469" mass="49937">MPLSDAFSGWNLPAFGVRAPVGGDAPLDPDDGARTRGALDHLGYRRKGTGDDPAALLDDLRDFQTDNGLDVDGLMNPGGPTEAALGVALARVGATDADTPVVPKGDTTERALRSLQETPRYPGDPGLRDHVTRQYEKAYPGPVRRDAAGAMLRPVAAVTPDAIAPYDPKGALRRRQAARHGTAGTRKLDLSDYTDGADAALPPEAESAKIRAYFAQAEEFRPQVEAWAREIHPSLETGKAEDFFAGMARIDALPEEKRRLLPFETAILHDVYRQTLGSGDTEAARQKAYEAGMNVGGLRYLDQAAWGAMKRAYYEGRAGLNVISGETVDATAYDGDMRADIPEGYRNSRWVKVTDGTVDAGLDLGTSLLPYGAGAIVGGVRGAGRGALQAAREGGDAAAQREAAVLRGAANMVPGVGRGRTAKIVGNTEESAWRRWWRFLSDRYTQAVADKGAEAAIGGTLATKPRTPK</sequence>